<dbReference type="AlphaFoldDB" id="A0A7S7RNS4"/>
<dbReference type="EMBL" id="CP054492">
    <property type="protein sequence ID" value="QOY52740.1"/>
    <property type="molecule type" value="Genomic_DNA"/>
</dbReference>
<keyword evidence="2" id="KW-1185">Reference proteome</keyword>
<evidence type="ECO:0000313" key="1">
    <source>
        <dbReference type="EMBL" id="QOY52740.1"/>
    </source>
</evidence>
<reference evidence="1 2" key="1">
    <citation type="submission" date="2020-05" db="EMBL/GenBank/DDBJ databases">
        <title>Sulfurimonas marisnigri, sp. nov., and Sulfurimonas baltica, sp. nov., manganese oxide reducing chemolithoautotrophs of the class Epsilonproteobacteria isolated from the pelagic redoxclines of the Black and Baltic Seas and emended description of the genus Sulfurimonas.</title>
        <authorList>
            <person name="Henkel J.V."/>
            <person name="Laudan C."/>
            <person name="Werner J."/>
            <person name="Neu T."/>
            <person name="Plewe S."/>
            <person name="Sproer C."/>
            <person name="Bunk B."/>
            <person name="Schulz-Vogt H.N."/>
        </authorList>
    </citation>
    <scope>NUCLEOTIDE SEQUENCE [LARGE SCALE GENOMIC DNA]</scope>
    <source>
        <strain evidence="1 2">GD2</strain>
    </source>
</reference>
<evidence type="ECO:0000313" key="2">
    <source>
        <dbReference type="Proteomes" id="UP000593994"/>
    </source>
</evidence>
<protein>
    <submittedName>
        <fullName evidence="1">Uncharacterized protein</fullName>
    </submittedName>
</protein>
<dbReference type="Proteomes" id="UP000593994">
    <property type="component" value="Chromosome"/>
</dbReference>
<dbReference type="RefSeq" id="WP_194371072.1">
    <property type="nucleotide sequence ID" value="NZ_CP054492.1"/>
</dbReference>
<dbReference type="KEGG" id="sbal:HUE88_03380"/>
<gene>
    <name evidence="1" type="ORF">HUE88_03380</name>
</gene>
<proteinExistence type="predicted"/>
<name>A0A7S7RNS4_9BACT</name>
<accession>A0A7S7RNS4</accession>
<organism evidence="1 2">
    <name type="scientific">Candidatus Sulfurimonas baltica</name>
    <dbReference type="NCBI Taxonomy" id="2740404"/>
    <lineage>
        <taxon>Bacteria</taxon>
        <taxon>Pseudomonadati</taxon>
        <taxon>Campylobacterota</taxon>
        <taxon>Epsilonproteobacteria</taxon>
        <taxon>Campylobacterales</taxon>
        <taxon>Sulfurimonadaceae</taxon>
        <taxon>Sulfurimonas</taxon>
    </lineage>
</organism>
<sequence length="161" mass="19161">MNSQKFYDMVETLITENMRTYSLILGDQTIMLAEAEALEEEFNTGEFTLKDLKHKLEINLITNQEYAEKAYGVEESRFKELELISYDLCLELKWCLEHNDELDTYKMDLKEFCTYMISEVNIFGDVNEKVLNFIDYNRVWDSLLRFEYSEIPKVGYVYTSI</sequence>